<dbReference type="Gene3D" id="3.40.630.30">
    <property type="match status" value="1"/>
</dbReference>
<sequence>MTSEGTAGRPDGTTADRPARTVKCVVWDLDHTVWDGILLEDGEAPLRPGLREVIVELDRRGILHSIASRNDHDAATAALRRHGLLDYFLYPQINWNAKSSSIRSIATSLNLGLDAFAFVDDDVFERGEVSFEIPELLVLDAAEAAGLADRPEFSPRFITDDSARRREMYLADQERTRVEKEFTGPQEAFLATLGMTLTIHPAQEEDLRRAEELTVRTHQLNTTGYTYSYDELDAFRRSDTHELLVARLEDRHGPYGTIGLVLLAKDPDAWTVKLLLMSCRVMSRGVGGVIINHLRRRAREAGVRLLAEYLPNGRNRMMLITYKFTGFHQLTGADGLTLFEADLTDVPGDPQYLTVRTPSVHAPTAGAPTGEDRKR</sequence>
<gene>
    <name evidence="1" type="ORF">HS99_0003665</name>
</gene>
<dbReference type="Proteomes" id="UP000037395">
    <property type="component" value="Unassembled WGS sequence"/>
</dbReference>
<dbReference type="RefSeq" id="WP_046386208.1">
    <property type="nucleotide sequence ID" value="NZ_JBEZYM010000044.1"/>
</dbReference>
<name>A0A1E7NGB3_KITAU</name>
<dbReference type="EMBL" id="JPRF03000001">
    <property type="protein sequence ID" value="OEV39759.1"/>
    <property type="molecule type" value="Genomic_DNA"/>
</dbReference>
<proteinExistence type="predicted"/>
<dbReference type="SUPFAM" id="SSF56784">
    <property type="entry name" value="HAD-like"/>
    <property type="match status" value="1"/>
</dbReference>
<keyword evidence="2" id="KW-1185">Reference proteome</keyword>
<evidence type="ECO:0000313" key="2">
    <source>
        <dbReference type="Proteomes" id="UP000037395"/>
    </source>
</evidence>
<dbReference type="InterPro" id="IPR036412">
    <property type="entry name" value="HAD-like_sf"/>
</dbReference>
<dbReference type="NCBIfam" id="TIGR01681">
    <property type="entry name" value="HAD-SF-IIIC"/>
    <property type="match status" value="1"/>
</dbReference>
<comment type="caution">
    <text evidence="1">The sequence shown here is derived from an EMBL/GenBank/DDBJ whole genome shotgun (WGS) entry which is preliminary data.</text>
</comment>
<dbReference type="InterPro" id="IPR023214">
    <property type="entry name" value="HAD_sf"/>
</dbReference>
<evidence type="ECO:0008006" key="3">
    <source>
        <dbReference type="Google" id="ProtNLM"/>
    </source>
</evidence>
<dbReference type="OrthoDB" id="323926at2"/>
<dbReference type="NCBIfam" id="TIGR01686">
    <property type="entry name" value="FkbH"/>
    <property type="match status" value="1"/>
</dbReference>
<dbReference type="InterPro" id="IPR010037">
    <property type="entry name" value="FkbH_domain"/>
</dbReference>
<accession>A0A1E7NGB3</accession>
<protein>
    <recommendedName>
        <fullName evidence="3">N-acetyltransferase domain-containing protein</fullName>
    </recommendedName>
</protein>
<evidence type="ECO:0000313" key="1">
    <source>
        <dbReference type="EMBL" id="OEV39759.1"/>
    </source>
</evidence>
<dbReference type="AlphaFoldDB" id="A0A1E7NGB3"/>
<reference evidence="1" key="1">
    <citation type="submission" date="2016-08" db="EMBL/GenBank/DDBJ databases">
        <title>Sequencing, Assembly and Comparative Genomics of S. aureofaciens ATCC 10762.</title>
        <authorList>
            <person name="Gradnigo J.S."/>
            <person name="Johnson N."/>
            <person name="Somerville G.A."/>
        </authorList>
    </citation>
    <scope>NUCLEOTIDE SEQUENCE [LARGE SCALE GENOMIC DNA]</scope>
    <source>
        <strain evidence="1">ATCC 10762</strain>
    </source>
</reference>
<organism evidence="1 2">
    <name type="scientific">Kitasatospora aureofaciens</name>
    <name type="common">Streptomyces aureofaciens</name>
    <dbReference type="NCBI Taxonomy" id="1894"/>
    <lineage>
        <taxon>Bacteria</taxon>
        <taxon>Bacillati</taxon>
        <taxon>Actinomycetota</taxon>
        <taxon>Actinomycetes</taxon>
        <taxon>Kitasatosporales</taxon>
        <taxon>Streptomycetaceae</taxon>
        <taxon>Kitasatospora</taxon>
    </lineage>
</organism>
<dbReference type="InterPro" id="IPR016181">
    <property type="entry name" value="Acyl_CoA_acyltransferase"/>
</dbReference>
<dbReference type="InterPro" id="IPR010033">
    <property type="entry name" value="HAD_SF_ppase_IIIC"/>
</dbReference>
<dbReference type="Gene3D" id="3.40.50.1000">
    <property type="entry name" value="HAD superfamily/HAD-like"/>
    <property type="match status" value="1"/>
</dbReference>
<dbReference type="SUPFAM" id="SSF55729">
    <property type="entry name" value="Acyl-CoA N-acyltransferases (Nat)"/>
    <property type="match status" value="1"/>
</dbReference>